<evidence type="ECO:0000313" key="2">
    <source>
        <dbReference type="Proteomes" id="UP001152798"/>
    </source>
</evidence>
<evidence type="ECO:0000313" key="1">
    <source>
        <dbReference type="EMBL" id="CAH1401024.1"/>
    </source>
</evidence>
<keyword evidence="2" id="KW-1185">Reference proteome</keyword>
<protein>
    <submittedName>
        <fullName evidence="1">Uncharacterized protein</fullName>
    </submittedName>
</protein>
<sequence>MHVVVNDSQRVEDYIFSQPGYVLNVSRGSSLKGIHLSYVFFFSLSTSPRLIEVIALKADSWIQDQRCPSCLGKCDDIRVSRRALTIDAIYLVKAGEFPFPKEPHQLELDPVVTTCYGGGGIVVAFSHHMGIVIMIS</sequence>
<reference evidence="1" key="1">
    <citation type="submission" date="2022-01" db="EMBL/GenBank/DDBJ databases">
        <authorList>
            <person name="King R."/>
        </authorList>
    </citation>
    <scope>NUCLEOTIDE SEQUENCE</scope>
</reference>
<dbReference type="EMBL" id="OV725081">
    <property type="protein sequence ID" value="CAH1401024.1"/>
    <property type="molecule type" value="Genomic_DNA"/>
</dbReference>
<organism evidence="1 2">
    <name type="scientific">Nezara viridula</name>
    <name type="common">Southern green stink bug</name>
    <name type="synonym">Cimex viridulus</name>
    <dbReference type="NCBI Taxonomy" id="85310"/>
    <lineage>
        <taxon>Eukaryota</taxon>
        <taxon>Metazoa</taxon>
        <taxon>Ecdysozoa</taxon>
        <taxon>Arthropoda</taxon>
        <taxon>Hexapoda</taxon>
        <taxon>Insecta</taxon>
        <taxon>Pterygota</taxon>
        <taxon>Neoptera</taxon>
        <taxon>Paraneoptera</taxon>
        <taxon>Hemiptera</taxon>
        <taxon>Heteroptera</taxon>
        <taxon>Panheteroptera</taxon>
        <taxon>Pentatomomorpha</taxon>
        <taxon>Pentatomoidea</taxon>
        <taxon>Pentatomidae</taxon>
        <taxon>Pentatominae</taxon>
        <taxon>Nezara</taxon>
    </lineage>
</organism>
<dbReference type="AlphaFoldDB" id="A0A9P0HFB9"/>
<gene>
    <name evidence="1" type="ORF">NEZAVI_LOCUS10133</name>
</gene>
<accession>A0A9P0HFB9</accession>
<name>A0A9P0HFB9_NEZVI</name>
<proteinExistence type="predicted"/>
<dbReference type="Proteomes" id="UP001152798">
    <property type="component" value="Chromosome 5"/>
</dbReference>